<feature type="region of interest" description="Disordered" evidence="6">
    <location>
        <begin position="416"/>
        <end position="446"/>
    </location>
</feature>
<sequence length="502" mass="53805">MYLIKNAIRNIVRSKGKNLLIASIIFVIGLSCCIALSIKQAANTAKEEGMDQLNITATISYDRQAMMQDMQPPSEGSEDESSSEDSREAMREAMQGQNLSLEELQTYAEDSNVNDFYYTSSLSLNSNDDLQAIESSSQGFGGNGGGGMGGDTEIMFTSGDFTLLGYSSYDAMSDFVSGSSSLSDGEYFDLESDDQCIISEDLATYNSISVGDTITLINPNNENETFELTVTGIYSMTSTQGGLQMSDPANQILTNTAVVDSITATSADNSENEDNSSYLESTIQGTYVFSDVAAYEAFSEDVYDLGLSDEFVVQSADVTSYEQSLEPLNNLADYANTFLIVILVIGGVILVVFQLLRIKERTYEIGVLSAIGMNRKKISFQFLSELFIITAISMVLAIGVGSATSVPITNALLENETTTTDTSSDSDFPSGMGGGQMQGGPGQSGGMGMQSTNYIDEVSSATNLTVVIQILGISLLLTILSGGVAILFVLRYDPIKILSQND</sequence>
<dbReference type="PANTHER" id="PTHR30572">
    <property type="entry name" value="MEMBRANE COMPONENT OF TRANSPORTER-RELATED"/>
    <property type="match status" value="1"/>
</dbReference>
<evidence type="ECO:0000256" key="3">
    <source>
        <dbReference type="ARBA" id="ARBA00022692"/>
    </source>
</evidence>
<dbReference type="InterPro" id="IPR050250">
    <property type="entry name" value="Macrolide_Exporter_MacB"/>
</dbReference>
<feature type="transmembrane region" description="Helical" evidence="7">
    <location>
        <begin position="20"/>
        <end position="38"/>
    </location>
</feature>
<keyword evidence="10" id="KW-1185">Reference proteome</keyword>
<dbReference type="Pfam" id="PF02687">
    <property type="entry name" value="FtsX"/>
    <property type="match status" value="1"/>
</dbReference>
<feature type="transmembrane region" description="Helical" evidence="7">
    <location>
        <begin position="334"/>
        <end position="356"/>
    </location>
</feature>
<evidence type="ECO:0000256" key="1">
    <source>
        <dbReference type="ARBA" id="ARBA00004651"/>
    </source>
</evidence>
<feature type="region of interest" description="Disordered" evidence="6">
    <location>
        <begin position="69"/>
        <end position="94"/>
    </location>
</feature>
<keyword evidence="3 7" id="KW-0812">Transmembrane</keyword>
<evidence type="ECO:0000256" key="4">
    <source>
        <dbReference type="ARBA" id="ARBA00022989"/>
    </source>
</evidence>
<dbReference type="Proteomes" id="UP001230220">
    <property type="component" value="Unassembled WGS sequence"/>
</dbReference>
<dbReference type="RefSeq" id="WP_307405463.1">
    <property type="nucleotide sequence ID" value="NZ_JAUSUR010000001.1"/>
</dbReference>
<evidence type="ECO:0000313" key="9">
    <source>
        <dbReference type="EMBL" id="MDQ0359935.1"/>
    </source>
</evidence>
<feature type="compositionally biased region" description="Low complexity" evidence="6">
    <location>
        <begin position="417"/>
        <end position="430"/>
    </location>
</feature>
<dbReference type="EMBL" id="JAUSUR010000001">
    <property type="protein sequence ID" value="MDQ0359935.1"/>
    <property type="molecule type" value="Genomic_DNA"/>
</dbReference>
<keyword evidence="5 7" id="KW-0472">Membrane</keyword>
<reference evidence="9 10" key="1">
    <citation type="submission" date="2023-07" db="EMBL/GenBank/DDBJ databases">
        <title>Genomic Encyclopedia of Type Strains, Phase IV (KMG-IV): sequencing the most valuable type-strain genomes for metagenomic binning, comparative biology and taxonomic classification.</title>
        <authorList>
            <person name="Goeker M."/>
        </authorList>
    </citation>
    <scope>NUCLEOTIDE SEQUENCE [LARGE SCALE GENOMIC DNA]</scope>
    <source>
        <strain evidence="9 10">DSM 16784</strain>
    </source>
</reference>
<accession>A0ABU0DZ68</accession>
<proteinExistence type="predicted"/>
<gene>
    <name evidence="9" type="ORF">J2S15_000666</name>
</gene>
<dbReference type="PANTHER" id="PTHR30572:SF9">
    <property type="entry name" value="ABC TRANSPORTER PERMEASE PROTEIN"/>
    <property type="match status" value="1"/>
</dbReference>
<feature type="transmembrane region" description="Helical" evidence="7">
    <location>
        <begin position="382"/>
        <end position="403"/>
    </location>
</feature>
<feature type="domain" description="ABC3 transporter permease C-terminal" evidence="8">
    <location>
        <begin position="337"/>
        <end position="409"/>
    </location>
</feature>
<evidence type="ECO:0000313" key="10">
    <source>
        <dbReference type="Proteomes" id="UP001230220"/>
    </source>
</evidence>
<evidence type="ECO:0000256" key="6">
    <source>
        <dbReference type="SAM" id="MobiDB-lite"/>
    </source>
</evidence>
<protein>
    <submittedName>
        <fullName evidence="9">ABC transport system permease protein</fullName>
    </submittedName>
</protein>
<evidence type="ECO:0000256" key="7">
    <source>
        <dbReference type="SAM" id="Phobius"/>
    </source>
</evidence>
<comment type="caution">
    <text evidence="9">The sequence shown here is derived from an EMBL/GenBank/DDBJ whole genome shotgun (WGS) entry which is preliminary data.</text>
</comment>
<dbReference type="InterPro" id="IPR003838">
    <property type="entry name" value="ABC3_permease_C"/>
</dbReference>
<feature type="compositionally biased region" description="Gly residues" evidence="6">
    <location>
        <begin position="431"/>
        <end position="446"/>
    </location>
</feature>
<comment type="subcellular location">
    <subcellularLocation>
        <location evidence="1">Cell membrane</location>
        <topology evidence="1">Multi-pass membrane protein</topology>
    </subcellularLocation>
</comment>
<feature type="transmembrane region" description="Helical" evidence="7">
    <location>
        <begin position="466"/>
        <end position="490"/>
    </location>
</feature>
<keyword evidence="4 7" id="KW-1133">Transmembrane helix</keyword>
<organism evidence="9 10">
    <name type="scientific">Breznakia pachnodae</name>
    <dbReference type="NCBI Taxonomy" id="265178"/>
    <lineage>
        <taxon>Bacteria</taxon>
        <taxon>Bacillati</taxon>
        <taxon>Bacillota</taxon>
        <taxon>Erysipelotrichia</taxon>
        <taxon>Erysipelotrichales</taxon>
        <taxon>Erysipelotrichaceae</taxon>
        <taxon>Breznakia</taxon>
    </lineage>
</organism>
<dbReference type="PROSITE" id="PS51257">
    <property type="entry name" value="PROKAR_LIPOPROTEIN"/>
    <property type="match status" value="1"/>
</dbReference>
<evidence type="ECO:0000256" key="2">
    <source>
        <dbReference type="ARBA" id="ARBA00022475"/>
    </source>
</evidence>
<keyword evidence="2" id="KW-1003">Cell membrane</keyword>
<name>A0ABU0DZ68_9FIRM</name>
<evidence type="ECO:0000256" key="5">
    <source>
        <dbReference type="ARBA" id="ARBA00023136"/>
    </source>
</evidence>
<evidence type="ECO:0000259" key="8">
    <source>
        <dbReference type="Pfam" id="PF02687"/>
    </source>
</evidence>